<dbReference type="EMBL" id="CP091521">
    <property type="protein sequence ID" value="UOP04303.1"/>
    <property type="molecule type" value="Genomic_DNA"/>
</dbReference>
<dbReference type="AlphaFoldDB" id="A0A8T9MWN2"/>
<accession>A0A8T9MWN2</accession>
<dbReference type="Pfam" id="PF02620">
    <property type="entry name" value="YceD"/>
    <property type="match status" value="1"/>
</dbReference>
<evidence type="ECO:0000256" key="1">
    <source>
        <dbReference type="ARBA" id="ARBA00002868"/>
    </source>
</evidence>
<sequence>MSNRILIDPHTFARQKERIGGTVSPADLHERTHSPDLADLSATLAYSLQGGTDALQRPFLQLHLHGTLPVYCQRCMQPMDFVVDENVRIVLFADEQALDCAMLADETLEGMVAADETDVYTLLEDQLLMALPFSPKHGEDCQNGRFADALRRPNPFAVLAGLQKTD</sequence>
<evidence type="ECO:0000256" key="4">
    <source>
        <dbReference type="ARBA" id="ARBA00022517"/>
    </source>
</evidence>
<evidence type="ECO:0000256" key="2">
    <source>
        <dbReference type="ARBA" id="ARBA00010740"/>
    </source>
</evidence>
<reference evidence="6" key="2">
    <citation type="submission" date="2024-09" db="EMBL/GenBank/DDBJ databases">
        <authorList>
            <person name="Veyrier F.J."/>
        </authorList>
    </citation>
    <scope>NUCLEOTIDE SEQUENCE</scope>
    <source>
        <strain evidence="6">17694</strain>
    </source>
</reference>
<dbReference type="InterPro" id="IPR039255">
    <property type="entry name" value="YceD_bac"/>
</dbReference>
<name>A0A8T9MWN2_9NEIS</name>
<reference evidence="6" key="1">
    <citation type="journal article" date="2022" name="Res Sq">
        <title>Evolution of multicellular longitudinally dividing oral cavity symbionts (Neisseriaceae).</title>
        <authorList>
            <person name="Nyongesa S."/>
            <person name="Weber P."/>
            <person name="Bernet E."/>
            <person name="Pullido F."/>
            <person name="Nieckarz M."/>
            <person name="Delaby M."/>
            <person name="Nieves C."/>
            <person name="Viehboeck T."/>
            <person name="Krause N."/>
            <person name="Rivera-Millot A."/>
            <person name="Nakamura A."/>
            <person name="Vischer N."/>
            <person name="VanNieuwenhze M."/>
            <person name="Brun Y."/>
            <person name="Cava F."/>
            <person name="Bulgheresi S."/>
            <person name="Veyrier F."/>
        </authorList>
    </citation>
    <scope>NUCLEOTIDE SEQUENCE</scope>
    <source>
        <strain evidence="6">17694</strain>
    </source>
</reference>
<organism evidence="6 7">
    <name type="scientific">Conchiformibius kuhniae</name>
    <dbReference type="NCBI Taxonomy" id="211502"/>
    <lineage>
        <taxon>Bacteria</taxon>
        <taxon>Pseudomonadati</taxon>
        <taxon>Pseudomonadota</taxon>
        <taxon>Betaproteobacteria</taxon>
        <taxon>Neisseriales</taxon>
        <taxon>Neisseriaceae</taxon>
        <taxon>Conchiformibius</taxon>
    </lineage>
</organism>
<dbReference type="KEGG" id="ckh:LVJ77_07940"/>
<evidence type="ECO:0000313" key="7">
    <source>
        <dbReference type="Proteomes" id="UP000831534"/>
    </source>
</evidence>
<evidence type="ECO:0000256" key="3">
    <source>
        <dbReference type="ARBA" id="ARBA00015716"/>
    </source>
</evidence>
<dbReference type="GO" id="GO:0042254">
    <property type="term" value="P:ribosome biogenesis"/>
    <property type="evidence" value="ECO:0007669"/>
    <property type="project" value="UniProtKB-KW"/>
</dbReference>
<evidence type="ECO:0000313" key="6">
    <source>
        <dbReference type="EMBL" id="UOP04303.1"/>
    </source>
</evidence>
<protein>
    <recommendedName>
        <fullName evidence="3">Large ribosomal RNA subunit accumulation protein YceD</fullName>
    </recommendedName>
    <alternativeName>
        <fullName evidence="5">23S rRNA accumulation protein YceD</fullName>
    </alternativeName>
</protein>
<gene>
    <name evidence="6" type="ORF">LVJ77_07940</name>
</gene>
<dbReference type="PANTHER" id="PTHR38099:SF1">
    <property type="entry name" value="LARGE RIBOSOMAL RNA SUBUNIT ACCUMULATION PROTEIN YCED"/>
    <property type="match status" value="1"/>
</dbReference>
<comment type="similarity">
    <text evidence="2">Belongs to the DUF177 domain family.</text>
</comment>
<keyword evidence="7" id="KW-1185">Reference proteome</keyword>
<proteinExistence type="inferred from homology"/>
<dbReference type="Proteomes" id="UP000831534">
    <property type="component" value="Chromosome"/>
</dbReference>
<dbReference type="InterPro" id="IPR003772">
    <property type="entry name" value="YceD"/>
</dbReference>
<evidence type="ECO:0000256" key="5">
    <source>
        <dbReference type="ARBA" id="ARBA00031841"/>
    </source>
</evidence>
<dbReference type="RefSeq" id="WP_027009846.1">
    <property type="nucleotide sequence ID" value="NZ_CP091521.1"/>
</dbReference>
<comment type="function">
    <text evidence="1">Plays a role in synthesis, processing and/or stability of 23S rRNA.</text>
</comment>
<keyword evidence="4" id="KW-0690">Ribosome biogenesis</keyword>
<dbReference type="PANTHER" id="PTHR38099">
    <property type="entry name" value="LARGE RIBOSOMAL RNA SUBUNIT ACCUMULATION PROTEIN YCED"/>
    <property type="match status" value="1"/>
</dbReference>